<dbReference type="Proteomes" id="UP000501802">
    <property type="component" value="Chromosome"/>
</dbReference>
<sequence>MKLLRSLFVATRLWFALIAFVLLFVAAYAFPILFPLIQIAFVIFLVLIGLDYWFLFRRKSRTDGSTFFARREVPDRLSNGDENPLTIYLENQYSFRVDVEIIDEIPFQFQRRDVLFKARLNPRETQAIRYELRPTRRGEYSFGSVNVFVLTPLGLLKRRYQFGQGNMVAVYPSFLQMRQYELLAATNRLNEVGIKRIRRIGHSMEFEQVRPYSTGDDVRTVNWKATARRTDSQGASLMINAYQDERSQPVYCLIDKGRVMQSPFEGLTLLDYAINASLVLSNIALIKQDRAGILTFSDHVGQLLPADRRTGHMLKILELLYRQKTRFLETDYESLYASVRSHIRHRSLLLLFTNFETVSAMHRQLPYLRRLAKDHLLLIIFFENTELRSLLDQPATDTEQIYLKTIGEKFAYEKNQIVKELTQYGIQTILTAPQNLTANTVNKYLELKARGMI</sequence>
<accession>A0A6G9AI88</accession>
<evidence type="ECO:0000313" key="4">
    <source>
        <dbReference type="Proteomes" id="UP000501802"/>
    </source>
</evidence>
<dbReference type="InterPro" id="IPR002881">
    <property type="entry name" value="DUF58"/>
</dbReference>
<dbReference type="KEGG" id="spib:G8759_04790"/>
<dbReference type="SUPFAM" id="SSF53300">
    <property type="entry name" value="vWA-like"/>
    <property type="match status" value="1"/>
</dbReference>
<feature type="domain" description="DUF58" evidence="2">
    <location>
        <begin position="208"/>
        <end position="378"/>
    </location>
</feature>
<dbReference type="Pfam" id="PF01882">
    <property type="entry name" value="DUF58"/>
    <property type="match status" value="1"/>
</dbReference>
<dbReference type="PANTHER" id="PTHR33608:SF3">
    <property type="entry name" value="SLR2013 PROTEIN"/>
    <property type="match status" value="1"/>
</dbReference>
<organism evidence="3 4">
    <name type="scientific">Spirosoma aureum</name>
    <dbReference type="NCBI Taxonomy" id="2692134"/>
    <lineage>
        <taxon>Bacteria</taxon>
        <taxon>Pseudomonadati</taxon>
        <taxon>Bacteroidota</taxon>
        <taxon>Cytophagia</taxon>
        <taxon>Cytophagales</taxon>
        <taxon>Cytophagaceae</taxon>
        <taxon>Spirosoma</taxon>
    </lineage>
</organism>
<dbReference type="PANTHER" id="PTHR33608">
    <property type="entry name" value="BLL2464 PROTEIN"/>
    <property type="match status" value="1"/>
</dbReference>
<evidence type="ECO:0000313" key="3">
    <source>
        <dbReference type="EMBL" id="QIP11995.1"/>
    </source>
</evidence>
<reference evidence="3 4" key="1">
    <citation type="submission" date="2020-03" db="EMBL/GenBank/DDBJ databases">
        <authorList>
            <person name="Kim M.K."/>
        </authorList>
    </citation>
    <scope>NUCLEOTIDE SEQUENCE [LARGE SCALE GENOMIC DNA]</scope>
    <source>
        <strain evidence="3 4">BT328</strain>
    </source>
</reference>
<dbReference type="EMBL" id="CP050063">
    <property type="protein sequence ID" value="QIP11995.1"/>
    <property type="molecule type" value="Genomic_DNA"/>
</dbReference>
<feature type="transmembrane region" description="Helical" evidence="1">
    <location>
        <begin position="12"/>
        <end position="30"/>
    </location>
</feature>
<dbReference type="AlphaFoldDB" id="A0A6G9AI88"/>
<dbReference type="InterPro" id="IPR036465">
    <property type="entry name" value="vWFA_dom_sf"/>
</dbReference>
<dbReference type="RefSeq" id="WP_167205718.1">
    <property type="nucleotide sequence ID" value="NZ_CP050063.1"/>
</dbReference>
<gene>
    <name evidence="3" type="ORF">G8759_04790</name>
</gene>
<protein>
    <submittedName>
        <fullName evidence="3">DUF58 domain-containing protein</fullName>
    </submittedName>
</protein>
<keyword evidence="1" id="KW-1133">Transmembrane helix</keyword>
<keyword evidence="1" id="KW-0472">Membrane</keyword>
<evidence type="ECO:0000256" key="1">
    <source>
        <dbReference type="SAM" id="Phobius"/>
    </source>
</evidence>
<proteinExistence type="predicted"/>
<keyword evidence="4" id="KW-1185">Reference proteome</keyword>
<name>A0A6G9AI88_9BACT</name>
<keyword evidence="1" id="KW-0812">Transmembrane</keyword>
<evidence type="ECO:0000259" key="2">
    <source>
        <dbReference type="Pfam" id="PF01882"/>
    </source>
</evidence>
<feature type="transmembrane region" description="Helical" evidence="1">
    <location>
        <begin position="36"/>
        <end position="55"/>
    </location>
</feature>